<dbReference type="Proteomes" id="UP000254866">
    <property type="component" value="Unassembled WGS sequence"/>
</dbReference>
<dbReference type="RefSeq" id="XP_031865029.1">
    <property type="nucleotide sequence ID" value="XM_032018621.1"/>
</dbReference>
<dbReference type="GeneID" id="43602847"/>
<dbReference type="AlphaFoldDB" id="A0A370TA15"/>
<evidence type="ECO:0000313" key="2">
    <source>
        <dbReference type="Proteomes" id="UP000254866"/>
    </source>
</evidence>
<comment type="caution">
    <text evidence="1">The sequence shown here is derived from an EMBL/GenBank/DDBJ whole genome shotgun (WGS) entry which is preliminary data.</text>
</comment>
<protein>
    <recommendedName>
        <fullName evidence="3">Aminoglycoside phosphotransferase domain-containing protein</fullName>
    </recommendedName>
</protein>
<evidence type="ECO:0008006" key="3">
    <source>
        <dbReference type="Google" id="ProtNLM"/>
    </source>
</evidence>
<evidence type="ECO:0000313" key="1">
    <source>
        <dbReference type="EMBL" id="RDL30653.1"/>
    </source>
</evidence>
<accession>A0A370TA15</accession>
<reference evidence="1 2" key="1">
    <citation type="journal article" date="2018" name="IMA Fungus">
        <title>IMA Genome-F 9: Draft genome sequence of Annulohypoxylon stygium, Aspergillus mulundensis, Berkeleyomyces basicola (syn. Thielaviopsis basicola), Ceratocystis smalleyi, two Cercospora beticola strains, Coleophoma cylindrospora, Fusarium fracticaudum, Phialophora cf. hyalina, and Morchella septimelata.</title>
        <authorList>
            <person name="Wingfield B.D."/>
            <person name="Bills G.F."/>
            <person name="Dong Y."/>
            <person name="Huang W."/>
            <person name="Nel W.J."/>
            <person name="Swalarsk-Parry B.S."/>
            <person name="Vaghefi N."/>
            <person name="Wilken P.M."/>
            <person name="An Z."/>
            <person name="de Beer Z.W."/>
            <person name="De Vos L."/>
            <person name="Chen L."/>
            <person name="Duong T.A."/>
            <person name="Gao Y."/>
            <person name="Hammerbacher A."/>
            <person name="Kikkert J.R."/>
            <person name="Li Y."/>
            <person name="Li H."/>
            <person name="Li K."/>
            <person name="Li Q."/>
            <person name="Liu X."/>
            <person name="Ma X."/>
            <person name="Naidoo K."/>
            <person name="Pethybridge S.J."/>
            <person name="Sun J."/>
            <person name="Steenkamp E.T."/>
            <person name="van der Nest M.A."/>
            <person name="van Wyk S."/>
            <person name="Wingfield M.J."/>
            <person name="Xiong C."/>
            <person name="Yue Q."/>
            <person name="Zhang X."/>
        </authorList>
    </citation>
    <scope>NUCLEOTIDE SEQUENCE [LARGE SCALE GENOMIC DNA]</scope>
    <source>
        <strain evidence="1 2">BP 5553</strain>
    </source>
</reference>
<name>A0A370TA15_9HELO</name>
<keyword evidence="2" id="KW-1185">Reference proteome</keyword>
<gene>
    <name evidence="1" type="ORF">BP5553_09998</name>
</gene>
<sequence>MPYETRCAIAKELGECFSELHSIRRVTAGRLTISPSLGSLVIQPFNNTETDAAVLYENGPAALTISDMLRAVLEHKKELAIAEGPNQSFRVSFFDSFITTASEMSALGPPSPTRPQAITGILDWDSALFAPPFICCSPPMWLWAWNGEDEEDEQLANNAPPTLELRKLKQLFEHAAGPIYRRFAYGTQYRLARKLIRFAIDGLQSNEDLTNADLLLAEWVEVQRSLKLANATITTTYVDP</sequence>
<dbReference type="EMBL" id="NPIC01000014">
    <property type="protein sequence ID" value="RDL30653.1"/>
    <property type="molecule type" value="Genomic_DNA"/>
</dbReference>
<organism evidence="1 2">
    <name type="scientific">Venustampulla echinocandica</name>
    <dbReference type="NCBI Taxonomy" id="2656787"/>
    <lineage>
        <taxon>Eukaryota</taxon>
        <taxon>Fungi</taxon>
        <taxon>Dikarya</taxon>
        <taxon>Ascomycota</taxon>
        <taxon>Pezizomycotina</taxon>
        <taxon>Leotiomycetes</taxon>
        <taxon>Helotiales</taxon>
        <taxon>Pleuroascaceae</taxon>
        <taxon>Venustampulla</taxon>
    </lineage>
</organism>
<dbReference type="OrthoDB" id="2831558at2759"/>
<proteinExistence type="predicted"/>